<reference evidence="2" key="2">
    <citation type="submission" date="2020-09" db="EMBL/GenBank/DDBJ databases">
        <authorList>
            <person name="Sun Q."/>
            <person name="Ohkuma M."/>
        </authorList>
    </citation>
    <scope>NUCLEOTIDE SEQUENCE</scope>
    <source>
        <strain evidence="2">JCM 3172</strain>
    </source>
</reference>
<keyword evidence="1" id="KW-0472">Membrane</keyword>
<evidence type="ECO:0000313" key="2">
    <source>
        <dbReference type="EMBL" id="GGT36536.1"/>
    </source>
</evidence>
<dbReference type="EMBL" id="BMQQ01000011">
    <property type="protein sequence ID" value="GGT36536.1"/>
    <property type="molecule type" value="Genomic_DNA"/>
</dbReference>
<evidence type="ECO:0000256" key="1">
    <source>
        <dbReference type="SAM" id="Phobius"/>
    </source>
</evidence>
<feature type="transmembrane region" description="Helical" evidence="1">
    <location>
        <begin position="21"/>
        <end position="42"/>
    </location>
</feature>
<accession>A0A918H4R0</accession>
<keyword evidence="1" id="KW-0812">Transmembrane</keyword>
<reference evidence="2" key="1">
    <citation type="journal article" date="2014" name="Int. J. Syst. Evol. Microbiol.">
        <title>Complete genome sequence of Corynebacterium casei LMG S-19264T (=DSM 44701T), isolated from a smear-ripened cheese.</title>
        <authorList>
            <consortium name="US DOE Joint Genome Institute (JGI-PGF)"/>
            <person name="Walter F."/>
            <person name="Albersmeier A."/>
            <person name="Kalinowski J."/>
            <person name="Ruckert C."/>
        </authorList>
    </citation>
    <scope>NUCLEOTIDE SEQUENCE</scope>
    <source>
        <strain evidence="2">JCM 3172</strain>
    </source>
</reference>
<gene>
    <name evidence="2" type="ORF">GCM10014713_32820</name>
</gene>
<sequence>MSPERWATVARRARHLVGRPVRALFVFAVAAGIGLALVLPFAS</sequence>
<comment type="caution">
    <text evidence="2">The sequence shown here is derived from an EMBL/GenBank/DDBJ whole genome shotgun (WGS) entry which is preliminary data.</text>
</comment>
<proteinExistence type="predicted"/>
<organism evidence="2 3">
    <name type="scientific">Streptomyces purpureus</name>
    <dbReference type="NCBI Taxonomy" id="1951"/>
    <lineage>
        <taxon>Bacteria</taxon>
        <taxon>Bacillati</taxon>
        <taxon>Actinomycetota</taxon>
        <taxon>Actinomycetes</taxon>
        <taxon>Kitasatosporales</taxon>
        <taxon>Streptomycetaceae</taxon>
        <taxon>Streptomyces</taxon>
    </lineage>
</organism>
<keyword evidence="1" id="KW-1133">Transmembrane helix</keyword>
<keyword evidence="3" id="KW-1185">Reference proteome</keyword>
<name>A0A918H4R0_9ACTN</name>
<evidence type="ECO:0000313" key="3">
    <source>
        <dbReference type="Proteomes" id="UP000619486"/>
    </source>
</evidence>
<protein>
    <submittedName>
        <fullName evidence="2">Uncharacterized protein</fullName>
    </submittedName>
</protein>
<dbReference type="Proteomes" id="UP000619486">
    <property type="component" value="Unassembled WGS sequence"/>
</dbReference>
<dbReference type="AlphaFoldDB" id="A0A918H4R0"/>
<dbReference type="RefSeq" id="WP_267907261.1">
    <property type="nucleotide sequence ID" value="NZ_BMQQ01000011.1"/>
</dbReference>